<dbReference type="InterPro" id="IPR021145">
    <property type="entry name" value="Portal_protein_SPP1_Gp6-like"/>
</dbReference>
<keyword evidence="2" id="KW-1185">Reference proteome</keyword>
<proteinExistence type="predicted"/>
<dbReference type="EMBL" id="BTCL01000021">
    <property type="protein sequence ID" value="GMK47645.1"/>
    <property type="molecule type" value="Genomic_DNA"/>
</dbReference>
<evidence type="ECO:0008006" key="3">
    <source>
        <dbReference type="Google" id="ProtNLM"/>
    </source>
</evidence>
<protein>
    <recommendedName>
        <fullName evidence="3">Phage portal protein</fullName>
    </recommendedName>
</protein>
<name>A0ABQ6NRB5_9BACL</name>
<dbReference type="RefSeq" id="WP_317981565.1">
    <property type="nucleotide sequence ID" value="NZ_BTCL01000021.1"/>
</dbReference>
<accession>A0ABQ6NRB5</accession>
<evidence type="ECO:0000313" key="2">
    <source>
        <dbReference type="Proteomes" id="UP001285921"/>
    </source>
</evidence>
<dbReference type="Pfam" id="PF05133">
    <property type="entry name" value="SPP1_portal"/>
    <property type="match status" value="1"/>
</dbReference>
<reference evidence="1 2" key="1">
    <citation type="submission" date="2023-05" db="EMBL/GenBank/DDBJ databases">
        <title>Draft genome of Paenibacillus sp. CCS26.</title>
        <authorList>
            <person name="Akita H."/>
            <person name="Shinto Y."/>
            <person name="Kimura Z."/>
        </authorList>
    </citation>
    <scope>NUCLEOTIDE SEQUENCE [LARGE SCALE GENOMIC DNA]</scope>
    <source>
        <strain evidence="1 2">CCS26</strain>
    </source>
</reference>
<evidence type="ECO:0000313" key="1">
    <source>
        <dbReference type="EMBL" id="GMK47645.1"/>
    </source>
</evidence>
<organism evidence="1 2">
    <name type="scientific">Paenibacillus glycanilyticus</name>
    <dbReference type="NCBI Taxonomy" id="126569"/>
    <lineage>
        <taxon>Bacteria</taxon>
        <taxon>Bacillati</taxon>
        <taxon>Bacillota</taxon>
        <taxon>Bacilli</taxon>
        <taxon>Bacillales</taxon>
        <taxon>Paenibacillaceae</taxon>
        <taxon>Paenibacillus</taxon>
    </lineage>
</organism>
<dbReference type="Proteomes" id="UP001285921">
    <property type="component" value="Unassembled WGS sequence"/>
</dbReference>
<comment type="caution">
    <text evidence="1">The sequence shown here is derived from an EMBL/GenBank/DDBJ whole genome shotgun (WGS) entry which is preliminary data.</text>
</comment>
<gene>
    <name evidence="1" type="ORF">PghCCS26_47750</name>
</gene>
<sequence length="506" mass="58640">MRLDQVMLGETEVERINRVIRNYERYEGRQYFDTEYAKPNGLEYDPTTLTVNFDRLLIDTMAAWEFEMAPKYDVEPDVIDDPIDMVTEGYAPSTEQDTENRRAAAKEQLINWVHGENRTHEKLLEAAKDRKIAGTVWAKLLYDKRTGKLRLFFRPDTEVIAIYNPEDPDQLEEAHFVAYLDLNSTRLWKQSYYLEWNEDDGHYECFIEEAVYGIEEDAEKKRTVVRVIDDRVPKTSMRLDFIPVVEIPNERLAGMQRGYSEIEKFADITDEINRKLSDYSDAIRFEMFAITLLTNVDDDRGLSVAPGAMWNLQGAGGLLEGERPDAKKLESNFKFKDATEAYIDRLYANLHKIAEVPTVNTAEMNVGGINDMAVKLLFSAIISKTQRSWIIWRSRLQQLNEYILRYMKARVDDPRFSYDRDMVRKVDGNYTNTVHFRLPLPEDQVALITQLTTEMASDLESIKGALARRGVENPEAKLMEIIAERKLLRSQTDPYRDVSDADPTAE</sequence>